<dbReference type="PANTHER" id="PTHR24093:SF369">
    <property type="entry name" value="CALCIUM-TRANSPORTING ATPASE"/>
    <property type="match status" value="1"/>
</dbReference>
<evidence type="ECO:0000256" key="4">
    <source>
        <dbReference type="ARBA" id="ARBA00022568"/>
    </source>
</evidence>
<feature type="transmembrane region" description="Helical" evidence="15">
    <location>
        <begin position="83"/>
        <end position="103"/>
    </location>
</feature>
<keyword evidence="8" id="KW-0106">Calcium</keyword>
<dbReference type="SMART" id="SM00831">
    <property type="entry name" value="Cation_ATPase_N"/>
    <property type="match status" value="1"/>
</dbReference>
<keyword evidence="5 15" id="KW-0812">Transmembrane</keyword>
<name>T0R1P6_SAPDV</name>
<sequence>MHLLPGDLIRLVETPKEKAKDAVEALGGADGIAYALNVSLDAGLFGADVADLQQRQETYGKNYIEPSKPATLLALMWHAFQDLTIIVLTGAGVLSLILGFTVGHKEKVLRNATTTRALAGNAGTAWIEGFSILLAVTIVVMVTALNNYQKDKQFRALNAVKDDEKIKVIRDSEPCEVSKFDLVVGDIVRLDVGDILPADGLVLTSSDLKLDESAMTGESFLMLKDKTKAPFLFSGTKVMEGMGTMLVLCVGASSQAGMISA</sequence>
<dbReference type="SUPFAM" id="SSF81665">
    <property type="entry name" value="Calcium ATPase, transmembrane domain M"/>
    <property type="match status" value="1"/>
</dbReference>
<dbReference type="STRING" id="1156394.T0R1P6"/>
<accession>T0R1P6</accession>
<dbReference type="InterPro" id="IPR004014">
    <property type="entry name" value="ATPase_P-typ_cation-transptr_N"/>
</dbReference>
<dbReference type="FunFam" id="1.20.1110.10:FF:000002">
    <property type="entry name" value="Calcium-transporting ATPase"/>
    <property type="match status" value="1"/>
</dbReference>
<dbReference type="Pfam" id="PF00122">
    <property type="entry name" value="E1-E2_ATPase"/>
    <property type="match status" value="1"/>
</dbReference>
<reference evidence="17 18" key="1">
    <citation type="submission" date="2012-04" db="EMBL/GenBank/DDBJ databases">
        <title>The Genome Sequence of Saprolegnia declina VS20.</title>
        <authorList>
            <consortium name="The Broad Institute Genome Sequencing Platform"/>
            <person name="Russ C."/>
            <person name="Nusbaum C."/>
            <person name="Tyler B."/>
            <person name="van West P."/>
            <person name="Dieguez-Uribeondo J."/>
            <person name="de Bruijn I."/>
            <person name="Tripathy S."/>
            <person name="Jiang R."/>
            <person name="Young S.K."/>
            <person name="Zeng Q."/>
            <person name="Gargeya S."/>
            <person name="Fitzgerald M."/>
            <person name="Haas B."/>
            <person name="Abouelleil A."/>
            <person name="Alvarado L."/>
            <person name="Arachchi H.M."/>
            <person name="Berlin A."/>
            <person name="Chapman S.B."/>
            <person name="Goldberg J."/>
            <person name="Griggs A."/>
            <person name="Gujja S."/>
            <person name="Hansen M."/>
            <person name="Howarth C."/>
            <person name="Imamovic A."/>
            <person name="Larimer J."/>
            <person name="McCowen C."/>
            <person name="Montmayeur A."/>
            <person name="Murphy C."/>
            <person name="Neiman D."/>
            <person name="Pearson M."/>
            <person name="Priest M."/>
            <person name="Roberts A."/>
            <person name="Saif S."/>
            <person name="Shea T."/>
            <person name="Sisk P."/>
            <person name="Sykes S."/>
            <person name="Wortman J."/>
            <person name="Nusbaum C."/>
            <person name="Birren B."/>
        </authorList>
    </citation>
    <scope>NUCLEOTIDE SEQUENCE [LARGE SCALE GENOMIC DNA]</scope>
    <source>
        <strain evidence="17 18">VS20</strain>
    </source>
</reference>
<dbReference type="GO" id="GO:0012505">
    <property type="term" value="C:endomembrane system"/>
    <property type="evidence" value="ECO:0007669"/>
    <property type="project" value="UniProtKB-SubCell"/>
</dbReference>
<keyword evidence="6" id="KW-0479">Metal-binding</keyword>
<dbReference type="InterPro" id="IPR059000">
    <property type="entry name" value="ATPase_P-type_domA"/>
</dbReference>
<keyword evidence="4" id="KW-0109">Calcium transport</keyword>
<dbReference type="InterPro" id="IPR023298">
    <property type="entry name" value="ATPase_P-typ_TM_dom_sf"/>
</dbReference>
<dbReference type="OMA" id="YQPPDKD"/>
<keyword evidence="3" id="KW-0813">Transport</keyword>
<dbReference type="Proteomes" id="UP000030762">
    <property type="component" value="Unassembled WGS sequence"/>
</dbReference>
<evidence type="ECO:0000256" key="15">
    <source>
        <dbReference type="SAM" id="Phobius"/>
    </source>
</evidence>
<evidence type="ECO:0000256" key="8">
    <source>
        <dbReference type="ARBA" id="ARBA00022837"/>
    </source>
</evidence>
<keyword evidence="12 15" id="KW-1133">Transmembrane helix</keyword>
<evidence type="ECO:0000256" key="9">
    <source>
        <dbReference type="ARBA" id="ARBA00022840"/>
    </source>
</evidence>
<keyword evidence="18" id="KW-1185">Reference proteome</keyword>
<evidence type="ECO:0000256" key="1">
    <source>
        <dbReference type="ARBA" id="ARBA00004127"/>
    </source>
</evidence>
<dbReference type="RefSeq" id="XP_008605964.1">
    <property type="nucleotide sequence ID" value="XM_008607742.1"/>
</dbReference>
<dbReference type="FunFam" id="2.70.150.10:FF:000029">
    <property type="entry name" value="Calcium-transporting ATPase"/>
    <property type="match status" value="1"/>
</dbReference>
<evidence type="ECO:0000256" key="7">
    <source>
        <dbReference type="ARBA" id="ARBA00022741"/>
    </source>
</evidence>
<evidence type="ECO:0000313" key="18">
    <source>
        <dbReference type="Proteomes" id="UP000030762"/>
    </source>
</evidence>
<evidence type="ECO:0000256" key="12">
    <source>
        <dbReference type="ARBA" id="ARBA00022989"/>
    </source>
</evidence>
<dbReference type="eggNOG" id="KOG0204">
    <property type="taxonomic scope" value="Eukaryota"/>
</dbReference>
<keyword evidence="9" id="KW-0067">ATP-binding</keyword>
<dbReference type="Gene3D" id="1.20.1110.10">
    <property type="entry name" value="Calcium-transporting ATPase, transmembrane domain"/>
    <property type="match status" value="1"/>
</dbReference>
<organism evidence="17 18">
    <name type="scientific">Saprolegnia diclina (strain VS20)</name>
    <dbReference type="NCBI Taxonomy" id="1156394"/>
    <lineage>
        <taxon>Eukaryota</taxon>
        <taxon>Sar</taxon>
        <taxon>Stramenopiles</taxon>
        <taxon>Oomycota</taxon>
        <taxon>Saprolegniomycetes</taxon>
        <taxon>Saprolegniales</taxon>
        <taxon>Saprolegniaceae</taxon>
        <taxon>Saprolegnia</taxon>
    </lineage>
</organism>
<dbReference type="GO" id="GO:0046872">
    <property type="term" value="F:metal ion binding"/>
    <property type="evidence" value="ECO:0007669"/>
    <property type="project" value="UniProtKB-KW"/>
</dbReference>
<evidence type="ECO:0000256" key="6">
    <source>
        <dbReference type="ARBA" id="ARBA00022723"/>
    </source>
</evidence>
<evidence type="ECO:0000256" key="2">
    <source>
        <dbReference type="ARBA" id="ARBA00012790"/>
    </source>
</evidence>
<dbReference type="SUPFAM" id="SSF81653">
    <property type="entry name" value="Calcium ATPase, transduction domain A"/>
    <property type="match status" value="1"/>
</dbReference>
<evidence type="ECO:0000256" key="11">
    <source>
        <dbReference type="ARBA" id="ARBA00022967"/>
    </source>
</evidence>
<evidence type="ECO:0000256" key="5">
    <source>
        <dbReference type="ARBA" id="ARBA00022692"/>
    </source>
</evidence>
<keyword evidence="7" id="KW-0547">Nucleotide-binding</keyword>
<evidence type="ECO:0000313" key="17">
    <source>
        <dbReference type="EMBL" id="EQC40265.1"/>
    </source>
</evidence>
<evidence type="ECO:0000256" key="3">
    <source>
        <dbReference type="ARBA" id="ARBA00022448"/>
    </source>
</evidence>
<dbReference type="GO" id="GO:0005388">
    <property type="term" value="F:P-type calcium transporter activity"/>
    <property type="evidence" value="ECO:0007669"/>
    <property type="project" value="UniProtKB-EC"/>
</dbReference>
<keyword evidence="11" id="KW-1278">Translocase</keyword>
<evidence type="ECO:0000256" key="10">
    <source>
        <dbReference type="ARBA" id="ARBA00022842"/>
    </source>
</evidence>
<dbReference type="VEuPathDB" id="FungiDB:SDRG_02169"/>
<dbReference type="EMBL" id="JH767136">
    <property type="protein sequence ID" value="EQC40265.1"/>
    <property type="molecule type" value="Genomic_DNA"/>
</dbReference>
<dbReference type="PANTHER" id="PTHR24093">
    <property type="entry name" value="CATION TRANSPORTING ATPASE"/>
    <property type="match status" value="1"/>
</dbReference>
<dbReference type="InParanoid" id="T0R1P6"/>
<dbReference type="InterPro" id="IPR008250">
    <property type="entry name" value="ATPase_P-typ_transduc_dom_A_sf"/>
</dbReference>
<gene>
    <name evidence="17" type="ORF">SDRG_02169</name>
</gene>
<evidence type="ECO:0000256" key="14">
    <source>
        <dbReference type="ARBA" id="ARBA00023136"/>
    </source>
</evidence>
<comment type="subcellular location">
    <subcellularLocation>
        <location evidence="1">Endomembrane system</location>
        <topology evidence="1">Multi-pass membrane protein</topology>
    </subcellularLocation>
</comment>
<dbReference type="GO" id="GO:0005886">
    <property type="term" value="C:plasma membrane"/>
    <property type="evidence" value="ECO:0007669"/>
    <property type="project" value="TreeGrafter"/>
</dbReference>
<dbReference type="GeneID" id="19942896"/>
<evidence type="ECO:0000259" key="16">
    <source>
        <dbReference type="SMART" id="SM00831"/>
    </source>
</evidence>
<dbReference type="GO" id="GO:0005524">
    <property type="term" value="F:ATP binding"/>
    <property type="evidence" value="ECO:0007669"/>
    <property type="project" value="UniProtKB-KW"/>
</dbReference>
<dbReference type="EC" id="7.2.2.10" evidence="2"/>
<proteinExistence type="predicted"/>
<keyword evidence="14 15" id="KW-0472">Membrane</keyword>
<feature type="domain" description="Cation-transporting P-type ATPase N-terminal" evidence="16">
    <location>
        <begin position="22"/>
        <end position="100"/>
    </location>
</feature>
<feature type="transmembrane region" description="Helical" evidence="15">
    <location>
        <begin position="123"/>
        <end position="145"/>
    </location>
</feature>
<evidence type="ECO:0000256" key="13">
    <source>
        <dbReference type="ARBA" id="ARBA00023065"/>
    </source>
</evidence>
<protein>
    <recommendedName>
        <fullName evidence="2">P-type Ca(2+) transporter</fullName>
        <ecNumber evidence="2">7.2.2.10</ecNumber>
    </recommendedName>
</protein>
<keyword evidence="10" id="KW-0460">Magnesium</keyword>
<dbReference type="Pfam" id="PF00690">
    <property type="entry name" value="Cation_ATPase_N"/>
    <property type="match status" value="1"/>
</dbReference>
<dbReference type="AlphaFoldDB" id="T0R1P6"/>
<keyword evidence="13" id="KW-0406">Ion transport</keyword>
<dbReference type="OrthoDB" id="77037at2759"/>
<dbReference type="Gene3D" id="2.70.150.10">
    <property type="entry name" value="Calcium-transporting ATPase, cytoplasmic transduction domain A"/>
    <property type="match status" value="1"/>
</dbReference>